<dbReference type="AlphaFoldDB" id="A0A0A9BE98"/>
<reference evidence="2" key="2">
    <citation type="journal article" date="2015" name="Data Brief">
        <title>Shoot transcriptome of the giant reed, Arundo donax.</title>
        <authorList>
            <person name="Barrero R.A."/>
            <person name="Guerrero F.D."/>
            <person name="Moolhuijzen P."/>
            <person name="Goolsby J.A."/>
            <person name="Tidwell J."/>
            <person name="Bellgard S.E."/>
            <person name="Bellgard M.I."/>
        </authorList>
    </citation>
    <scope>NUCLEOTIDE SEQUENCE</scope>
    <source>
        <tissue evidence="2">Shoot tissue taken approximately 20 cm above the soil surface</tissue>
    </source>
</reference>
<name>A0A0A9BE98_ARUDO</name>
<protein>
    <submittedName>
        <fullName evidence="2">Uncharacterized protein</fullName>
    </submittedName>
</protein>
<evidence type="ECO:0000256" key="1">
    <source>
        <dbReference type="SAM" id="MobiDB-lite"/>
    </source>
</evidence>
<reference evidence="2" key="1">
    <citation type="submission" date="2014-09" db="EMBL/GenBank/DDBJ databases">
        <authorList>
            <person name="Magalhaes I.L.F."/>
            <person name="Oliveira U."/>
            <person name="Santos F.R."/>
            <person name="Vidigal T.H.D.A."/>
            <person name="Brescovit A.D."/>
            <person name="Santos A.J."/>
        </authorList>
    </citation>
    <scope>NUCLEOTIDE SEQUENCE</scope>
    <source>
        <tissue evidence="2">Shoot tissue taken approximately 20 cm above the soil surface</tissue>
    </source>
</reference>
<dbReference type="EMBL" id="GBRH01237402">
    <property type="protein sequence ID" value="JAD60493.1"/>
    <property type="molecule type" value="Transcribed_RNA"/>
</dbReference>
<feature type="compositionally biased region" description="Gly residues" evidence="1">
    <location>
        <begin position="138"/>
        <end position="161"/>
    </location>
</feature>
<accession>A0A0A9BE98</accession>
<feature type="region of interest" description="Disordered" evidence="1">
    <location>
        <begin position="64"/>
        <end position="103"/>
    </location>
</feature>
<sequence>MEPHVSARVVQHLHNGLHVVIYRQPSGLADLFATQGTKTRNPNIRTQPHPKNRTYADVVRSGRSAIERSRGGKMNQGRSQDGSGVQPPFGVGRGTGSYNGSQNYTNAGQAAFVAGAHHPTRGGHGGGRYNPRYQQARAGGGGFNNHGRGGYNNYGGGGHTR</sequence>
<feature type="region of interest" description="Disordered" evidence="1">
    <location>
        <begin position="116"/>
        <end position="161"/>
    </location>
</feature>
<evidence type="ECO:0000313" key="2">
    <source>
        <dbReference type="EMBL" id="JAD60493.1"/>
    </source>
</evidence>
<proteinExistence type="predicted"/>
<organism evidence="2">
    <name type="scientific">Arundo donax</name>
    <name type="common">Giant reed</name>
    <name type="synonym">Donax arundinaceus</name>
    <dbReference type="NCBI Taxonomy" id="35708"/>
    <lineage>
        <taxon>Eukaryota</taxon>
        <taxon>Viridiplantae</taxon>
        <taxon>Streptophyta</taxon>
        <taxon>Embryophyta</taxon>
        <taxon>Tracheophyta</taxon>
        <taxon>Spermatophyta</taxon>
        <taxon>Magnoliopsida</taxon>
        <taxon>Liliopsida</taxon>
        <taxon>Poales</taxon>
        <taxon>Poaceae</taxon>
        <taxon>PACMAD clade</taxon>
        <taxon>Arundinoideae</taxon>
        <taxon>Arundineae</taxon>
        <taxon>Arundo</taxon>
    </lineage>
</organism>